<evidence type="ECO:0000259" key="2">
    <source>
        <dbReference type="PROSITE" id="PS50011"/>
    </source>
</evidence>
<reference evidence="3" key="1">
    <citation type="journal article" date="2022" name="Plant J.">
        <title>Strategies of tolerance reflected in two North American maple genomes.</title>
        <authorList>
            <person name="McEvoy S.L."/>
            <person name="Sezen U.U."/>
            <person name="Trouern-Trend A."/>
            <person name="McMahon S.M."/>
            <person name="Schaberg P.G."/>
            <person name="Yang J."/>
            <person name="Wegrzyn J.L."/>
            <person name="Swenson N.G."/>
        </authorList>
    </citation>
    <scope>NUCLEOTIDE SEQUENCE</scope>
    <source>
        <strain evidence="3">NS2018</strain>
    </source>
</reference>
<dbReference type="GO" id="GO:0004672">
    <property type="term" value="F:protein kinase activity"/>
    <property type="evidence" value="ECO:0007669"/>
    <property type="project" value="InterPro"/>
</dbReference>
<dbReference type="FunFam" id="1.10.510.10:FF:000095">
    <property type="entry name" value="protein STRUBBELIG-RECEPTOR FAMILY 8"/>
    <property type="match status" value="1"/>
</dbReference>
<evidence type="ECO:0000313" key="4">
    <source>
        <dbReference type="Proteomes" id="UP001168877"/>
    </source>
</evidence>
<dbReference type="GO" id="GO:0005524">
    <property type="term" value="F:ATP binding"/>
    <property type="evidence" value="ECO:0007669"/>
    <property type="project" value="InterPro"/>
</dbReference>
<sequence>MGSHRRSFFTEPNPSTITSTTKEYLGKSSNHAVSQVIEEENPMAQMWRTPSLKEFSYKDLKIATKNFSPDSLLGEGSFGRVYKGWVDEKTLAPSSIMGIGMAVGIKVLNPCTSLQDLKIATKNFSTDSLLSEGGFQEWQSEVNYLGRHYHPNIISLFGYCWEDEKLVLVYEFMQRGSLENHLFPRTAVPLSWDIRLKIAIGAGRGLAFLHTLEKKIIYRDFKVSSILLDKNYNAKLSDLGLAMLGPSSEESPISTDVRGTYGYAAPEYVATGNIYLKSDVYGYGVVLLELLTGLRAIDSNRSGEQRKLVDWLKPMLSQRKKLKTIIDVHMKGQYSAEAVFQAAELSLKCLESDPRSRPSMKEVVEALKEIEALNNKTK</sequence>
<proteinExistence type="predicted"/>
<accession>A0AA39W5L9</accession>
<dbReference type="Gene3D" id="3.30.200.20">
    <property type="entry name" value="Phosphorylase Kinase, domain 1"/>
    <property type="match status" value="2"/>
</dbReference>
<comment type="caution">
    <text evidence="3">The sequence shown here is derived from an EMBL/GenBank/DDBJ whole genome shotgun (WGS) entry which is preliminary data.</text>
</comment>
<dbReference type="AlphaFoldDB" id="A0AA39W5L9"/>
<dbReference type="InterPro" id="IPR050823">
    <property type="entry name" value="Plant_Ser_Thr_Prot_Kinase"/>
</dbReference>
<gene>
    <name evidence="3" type="ORF">LWI29_001718</name>
</gene>
<feature type="domain" description="Protein kinase" evidence="2">
    <location>
        <begin position="67"/>
        <end position="373"/>
    </location>
</feature>
<dbReference type="Pfam" id="PF00069">
    <property type="entry name" value="Pkinase"/>
    <property type="match status" value="1"/>
</dbReference>
<dbReference type="PROSITE" id="PS50011">
    <property type="entry name" value="PROTEIN_KINASE_DOM"/>
    <property type="match status" value="1"/>
</dbReference>
<dbReference type="InterPro" id="IPR000719">
    <property type="entry name" value="Prot_kinase_dom"/>
</dbReference>
<evidence type="ECO:0000313" key="3">
    <source>
        <dbReference type="EMBL" id="KAK0603133.1"/>
    </source>
</evidence>
<feature type="compositionally biased region" description="Polar residues" evidence="1">
    <location>
        <begin position="10"/>
        <end position="26"/>
    </location>
</feature>
<keyword evidence="4" id="KW-1185">Reference proteome</keyword>
<feature type="region of interest" description="Disordered" evidence="1">
    <location>
        <begin position="1"/>
        <end position="26"/>
    </location>
</feature>
<dbReference type="EMBL" id="JAUESC010000002">
    <property type="protein sequence ID" value="KAK0603133.1"/>
    <property type="molecule type" value="Genomic_DNA"/>
</dbReference>
<name>A0AA39W5L9_ACESA</name>
<reference evidence="3" key="2">
    <citation type="submission" date="2023-06" db="EMBL/GenBank/DDBJ databases">
        <authorList>
            <person name="Swenson N.G."/>
            <person name="Wegrzyn J.L."/>
            <person name="Mcevoy S.L."/>
        </authorList>
    </citation>
    <scope>NUCLEOTIDE SEQUENCE</scope>
    <source>
        <strain evidence="3">NS2018</strain>
        <tissue evidence="3">Leaf</tissue>
    </source>
</reference>
<protein>
    <recommendedName>
        <fullName evidence="2">Protein kinase domain-containing protein</fullName>
    </recommendedName>
</protein>
<dbReference type="SUPFAM" id="SSF56112">
    <property type="entry name" value="Protein kinase-like (PK-like)"/>
    <property type="match status" value="1"/>
</dbReference>
<dbReference type="Gene3D" id="1.10.510.10">
    <property type="entry name" value="Transferase(Phosphotransferase) domain 1"/>
    <property type="match status" value="1"/>
</dbReference>
<organism evidence="3 4">
    <name type="scientific">Acer saccharum</name>
    <name type="common">Sugar maple</name>
    <dbReference type="NCBI Taxonomy" id="4024"/>
    <lineage>
        <taxon>Eukaryota</taxon>
        <taxon>Viridiplantae</taxon>
        <taxon>Streptophyta</taxon>
        <taxon>Embryophyta</taxon>
        <taxon>Tracheophyta</taxon>
        <taxon>Spermatophyta</taxon>
        <taxon>Magnoliopsida</taxon>
        <taxon>eudicotyledons</taxon>
        <taxon>Gunneridae</taxon>
        <taxon>Pentapetalae</taxon>
        <taxon>rosids</taxon>
        <taxon>malvids</taxon>
        <taxon>Sapindales</taxon>
        <taxon>Sapindaceae</taxon>
        <taxon>Hippocastanoideae</taxon>
        <taxon>Acereae</taxon>
        <taxon>Acer</taxon>
    </lineage>
</organism>
<dbReference type="PANTHER" id="PTHR45621">
    <property type="entry name" value="OS01G0588500 PROTEIN-RELATED"/>
    <property type="match status" value="1"/>
</dbReference>
<evidence type="ECO:0000256" key="1">
    <source>
        <dbReference type="SAM" id="MobiDB-lite"/>
    </source>
</evidence>
<dbReference type="Proteomes" id="UP001168877">
    <property type="component" value="Unassembled WGS sequence"/>
</dbReference>
<dbReference type="InterPro" id="IPR011009">
    <property type="entry name" value="Kinase-like_dom_sf"/>
</dbReference>